<dbReference type="InterPro" id="IPR027417">
    <property type="entry name" value="P-loop_NTPase"/>
</dbReference>
<dbReference type="GO" id="GO:0005524">
    <property type="term" value="F:ATP binding"/>
    <property type="evidence" value="ECO:0007669"/>
    <property type="project" value="InterPro"/>
</dbReference>
<comment type="caution">
    <text evidence="2">The sequence shown here is derived from an EMBL/GenBank/DDBJ whole genome shotgun (WGS) entry which is preliminary data.</text>
</comment>
<accession>A0A3N2C4V9</accession>
<reference evidence="2 3" key="1">
    <citation type="submission" date="2018-11" db="EMBL/GenBank/DDBJ databases">
        <title>Sequencing the genomes of 1000 actinobacteria strains.</title>
        <authorList>
            <person name="Klenk H.-P."/>
        </authorList>
    </citation>
    <scope>NUCLEOTIDE SEQUENCE [LARGE SCALE GENOMIC DNA]</scope>
    <source>
        <strain evidence="2 3">DSM 14012</strain>
    </source>
</reference>
<dbReference type="PANTHER" id="PTHR10285">
    <property type="entry name" value="URIDINE KINASE"/>
    <property type="match status" value="1"/>
</dbReference>
<dbReference type="NCBIfam" id="NF006743">
    <property type="entry name" value="PRK09270.1-2"/>
    <property type="match status" value="1"/>
</dbReference>
<dbReference type="GO" id="GO:0016301">
    <property type="term" value="F:kinase activity"/>
    <property type="evidence" value="ECO:0007669"/>
    <property type="project" value="UniProtKB-KW"/>
</dbReference>
<dbReference type="RefSeq" id="WP_085512293.1">
    <property type="nucleotide sequence ID" value="NZ_FXAP01000004.1"/>
</dbReference>
<dbReference type="SUPFAM" id="SSF52540">
    <property type="entry name" value="P-loop containing nucleoside triphosphate hydrolases"/>
    <property type="match status" value="1"/>
</dbReference>
<dbReference type="Gene3D" id="3.40.50.300">
    <property type="entry name" value="P-loop containing nucleotide triphosphate hydrolases"/>
    <property type="match status" value="1"/>
</dbReference>
<proteinExistence type="predicted"/>
<keyword evidence="2" id="KW-0418">Kinase</keyword>
<organism evidence="2 3">
    <name type="scientific">Plantibacter flavus</name>
    <dbReference type="NCBI Taxonomy" id="150123"/>
    <lineage>
        <taxon>Bacteria</taxon>
        <taxon>Bacillati</taxon>
        <taxon>Actinomycetota</taxon>
        <taxon>Actinomycetes</taxon>
        <taxon>Micrococcales</taxon>
        <taxon>Microbacteriaceae</taxon>
        <taxon>Plantibacter</taxon>
    </lineage>
</organism>
<dbReference type="Proteomes" id="UP000266915">
    <property type="component" value="Unassembled WGS sequence"/>
</dbReference>
<dbReference type="Pfam" id="PF00485">
    <property type="entry name" value="PRK"/>
    <property type="match status" value="1"/>
</dbReference>
<dbReference type="EMBL" id="RKHL01000001">
    <property type="protein sequence ID" value="ROR82557.1"/>
    <property type="molecule type" value="Genomic_DNA"/>
</dbReference>
<keyword evidence="3" id="KW-1185">Reference proteome</keyword>
<evidence type="ECO:0000313" key="3">
    <source>
        <dbReference type="Proteomes" id="UP000266915"/>
    </source>
</evidence>
<name>A0A3N2C4V9_9MICO</name>
<feature type="domain" description="Phosphoribulokinase/uridine kinase" evidence="1">
    <location>
        <begin position="36"/>
        <end position="194"/>
    </location>
</feature>
<evidence type="ECO:0000259" key="1">
    <source>
        <dbReference type="Pfam" id="PF00485"/>
    </source>
</evidence>
<gene>
    <name evidence="2" type="ORF">EDD42_2648</name>
</gene>
<dbReference type="AlphaFoldDB" id="A0A3N2C4V9"/>
<keyword evidence="2" id="KW-0808">Transferase</keyword>
<dbReference type="InterPro" id="IPR006083">
    <property type="entry name" value="PRK/URK"/>
</dbReference>
<evidence type="ECO:0000313" key="2">
    <source>
        <dbReference type="EMBL" id="ROR82557.1"/>
    </source>
</evidence>
<sequence>MSGITTTAGAGLDGFVDLDGLIDHARSLAATGSRRILGIVGAPGAGKSTVSDAIAAALGDQAVIVGMDGFHLDNAELVRLGRRDRKGAPDTFDVDGYIALLSRLARAGRTADSPGTSIYAPRFDRSLEASIGSAVLVRPEVPLVITEGNYLLFDDHGWQGVAAHLDESWYVDVDDEVRRDRLIARRLGHGHPRDEAEAWVIGVDEPNARLVDATKQRATRIVTLDASTPVETESTHGV</sequence>
<protein>
    <submittedName>
        <fullName evidence="2">Phosphoribulokinase/uridine kinase family protein</fullName>
    </submittedName>
</protein>